<proteinExistence type="predicted"/>
<gene>
    <name evidence="3" type="ORF">VT52_008200</name>
</gene>
<comment type="caution">
    <text evidence="3">The sequence shown here is derived from an EMBL/GenBank/DDBJ whole genome shotgun (WGS) entry which is preliminary data.</text>
</comment>
<feature type="region of interest" description="Disordered" evidence="1">
    <location>
        <begin position="378"/>
        <end position="413"/>
    </location>
</feature>
<organism evidence="3 4">
    <name type="scientific">Streptomyces malaysiense</name>
    <dbReference type="NCBI Taxonomy" id="1428626"/>
    <lineage>
        <taxon>Bacteria</taxon>
        <taxon>Bacillati</taxon>
        <taxon>Actinomycetota</taxon>
        <taxon>Actinomycetes</taxon>
        <taxon>Kitasatosporales</taxon>
        <taxon>Streptomycetaceae</taxon>
        <taxon>Streptomyces</taxon>
    </lineage>
</organism>
<sequence length="413" mass="44753">MTTAPPPEQPDNRPDHQSSISDEQWEAFLRDAAEGGGGAGPEEPSARARMVTRRLRERDGATDSEGGGRRRWRRKPAAEPQPWTPPGWRTGPAWQEINGTRARRRQAWSAVGVLLAVAVALVAVRPSLLLDRLPGHDSAASAVDASPSRLPAETAAPSSAPDETDQTALPTLEHPFRGSPAARWADGAAAIEPPAAKAVAGLSREDVSLALRRTKDFLVAANLNPDVLRGGQPDEAFALIDPKEPAVLSRLRRALDKPTRDNQPVSLFSRFDPHEVRLAGDVVKVRGHMTFAAERAGQVRVQADYTFVYPLVKAGGDSDFVARTIIRRKLTLVLSDPNRWDVTPGKLMLEHWNAEFYNDECGIYDGYFHPTFPLEAPSGAPATGPAEDPYDRSHPLSDGSKSDGTGCGTITRT</sequence>
<evidence type="ECO:0000256" key="2">
    <source>
        <dbReference type="SAM" id="Phobius"/>
    </source>
</evidence>
<protein>
    <submittedName>
        <fullName evidence="3">Uncharacterized protein</fullName>
    </submittedName>
</protein>
<dbReference type="AlphaFoldDB" id="A0A1J4Q747"/>
<evidence type="ECO:0000313" key="4">
    <source>
        <dbReference type="Proteomes" id="UP000034838"/>
    </source>
</evidence>
<dbReference type="RefSeq" id="WP_046417687.1">
    <property type="nucleotide sequence ID" value="NZ_LBDA02000016.1"/>
</dbReference>
<keyword evidence="2" id="KW-1133">Transmembrane helix</keyword>
<dbReference type="EMBL" id="LBDA02000016">
    <property type="protein sequence ID" value="OIK27967.1"/>
    <property type="molecule type" value="Genomic_DNA"/>
</dbReference>
<feature type="region of interest" description="Disordered" evidence="1">
    <location>
        <begin position="138"/>
        <end position="174"/>
    </location>
</feature>
<evidence type="ECO:0000256" key="1">
    <source>
        <dbReference type="SAM" id="MobiDB-lite"/>
    </source>
</evidence>
<keyword evidence="4" id="KW-1185">Reference proteome</keyword>
<feature type="compositionally biased region" description="Low complexity" evidence="1">
    <location>
        <begin position="138"/>
        <end position="148"/>
    </location>
</feature>
<dbReference type="OrthoDB" id="3419910at2"/>
<evidence type="ECO:0000313" key="3">
    <source>
        <dbReference type="EMBL" id="OIK27967.1"/>
    </source>
</evidence>
<reference evidence="3" key="1">
    <citation type="submission" date="2016-10" db="EMBL/GenBank/DDBJ databases">
        <title>Genome sequence of Streptomyces malaysiense MUSC 136.</title>
        <authorList>
            <person name="Lee L.-H."/>
            <person name="Ser H.-L."/>
        </authorList>
    </citation>
    <scope>NUCLEOTIDE SEQUENCE [LARGE SCALE GENOMIC DNA]</scope>
    <source>
        <strain evidence="3">MUSC 136</strain>
    </source>
</reference>
<feature type="transmembrane region" description="Helical" evidence="2">
    <location>
        <begin position="107"/>
        <end position="124"/>
    </location>
</feature>
<accession>A0A1J4Q747</accession>
<keyword evidence="2" id="KW-0812">Transmembrane</keyword>
<feature type="region of interest" description="Disordered" evidence="1">
    <location>
        <begin position="1"/>
        <end position="94"/>
    </location>
</feature>
<dbReference type="Proteomes" id="UP000034838">
    <property type="component" value="Unassembled WGS sequence"/>
</dbReference>
<keyword evidence="2" id="KW-0472">Membrane</keyword>
<name>A0A1J4Q747_9ACTN</name>